<sequence>MSDDNRKPLFARLGESNYNSWFGDMRARLMTLKVWSLVKGEETQPPPADTKELRLWREKRDTAAGEIFLMLEPTQKVHINDIAENPILMWAKLAEVHVQKRPGTRFNAYDNLLSIRKNDDESLPGLVTRVEEAAYRIKDLQPLSFSTDDLLGELQCMAMIR</sequence>
<evidence type="ECO:0000313" key="1">
    <source>
        <dbReference type="EMBL" id="KAH7903728.1"/>
    </source>
</evidence>
<comment type="caution">
    <text evidence="1">The sequence shown here is derived from an EMBL/GenBank/DDBJ whole genome shotgun (WGS) entry which is preliminary data.</text>
</comment>
<evidence type="ECO:0000313" key="2">
    <source>
        <dbReference type="Proteomes" id="UP000790377"/>
    </source>
</evidence>
<accession>A0ACB7ZSG3</accession>
<proteinExistence type="predicted"/>
<feature type="non-terminal residue" evidence="1">
    <location>
        <position position="161"/>
    </location>
</feature>
<organism evidence="1 2">
    <name type="scientific">Hygrophoropsis aurantiaca</name>
    <dbReference type="NCBI Taxonomy" id="72124"/>
    <lineage>
        <taxon>Eukaryota</taxon>
        <taxon>Fungi</taxon>
        <taxon>Dikarya</taxon>
        <taxon>Basidiomycota</taxon>
        <taxon>Agaricomycotina</taxon>
        <taxon>Agaricomycetes</taxon>
        <taxon>Agaricomycetidae</taxon>
        <taxon>Boletales</taxon>
        <taxon>Coniophorineae</taxon>
        <taxon>Hygrophoropsidaceae</taxon>
        <taxon>Hygrophoropsis</taxon>
    </lineage>
</organism>
<name>A0ACB7ZSG3_9AGAM</name>
<dbReference type="Proteomes" id="UP000790377">
    <property type="component" value="Unassembled WGS sequence"/>
</dbReference>
<dbReference type="EMBL" id="MU268790">
    <property type="protein sequence ID" value="KAH7903728.1"/>
    <property type="molecule type" value="Genomic_DNA"/>
</dbReference>
<protein>
    <submittedName>
        <fullName evidence="1">Uncharacterized protein</fullName>
    </submittedName>
</protein>
<keyword evidence="2" id="KW-1185">Reference proteome</keyword>
<gene>
    <name evidence="1" type="ORF">BJ138DRAFT_984732</name>
</gene>
<reference evidence="1" key="1">
    <citation type="journal article" date="2021" name="New Phytol.">
        <title>Evolutionary innovations through gain and loss of genes in the ectomycorrhizal Boletales.</title>
        <authorList>
            <person name="Wu G."/>
            <person name="Miyauchi S."/>
            <person name="Morin E."/>
            <person name="Kuo A."/>
            <person name="Drula E."/>
            <person name="Varga T."/>
            <person name="Kohler A."/>
            <person name="Feng B."/>
            <person name="Cao Y."/>
            <person name="Lipzen A."/>
            <person name="Daum C."/>
            <person name="Hundley H."/>
            <person name="Pangilinan J."/>
            <person name="Johnson J."/>
            <person name="Barry K."/>
            <person name="LaButti K."/>
            <person name="Ng V."/>
            <person name="Ahrendt S."/>
            <person name="Min B."/>
            <person name="Choi I.G."/>
            <person name="Park H."/>
            <person name="Plett J.M."/>
            <person name="Magnuson J."/>
            <person name="Spatafora J.W."/>
            <person name="Nagy L.G."/>
            <person name="Henrissat B."/>
            <person name="Grigoriev I.V."/>
            <person name="Yang Z.L."/>
            <person name="Xu J."/>
            <person name="Martin F.M."/>
        </authorList>
    </citation>
    <scope>NUCLEOTIDE SEQUENCE</scope>
    <source>
        <strain evidence="1">ATCC 28755</strain>
    </source>
</reference>